<evidence type="ECO:0000256" key="3">
    <source>
        <dbReference type="ARBA" id="ARBA00022801"/>
    </source>
</evidence>
<comment type="cofactor">
    <cofactor evidence="6">
        <name>Zn(2+)</name>
        <dbReference type="ChEBI" id="CHEBI:29105"/>
    </cofactor>
    <text evidence="6">Binds 1 zinc ion per subunit.</text>
</comment>
<dbReference type="InterPro" id="IPR001915">
    <property type="entry name" value="Peptidase_M48"/>
</dbReference>
<dbReference type="Gene3D" id="3.30.2010.10">
    <property type="entry name" value="Metalloproteases ('zincins'), catalytic domain"/>
    <property type="match status" value="1"/>
</dbReference>
<keyword evidence="7" id="KW-0812">Transmembrane</keyword>
<evidence type="ECO:0000256" key="4">
    <source>
        <dbReference type="ARBA" id="ARBA00022833"/>
    </source>
</evidence>
<accession>A0A3S9MUL2</accession>
<keyword evidence="2" id="KW-0479">Metal-binding</keyword>
<dbReference type="Proteomes" id="UP000279600">
    <property type="component" value="Chromosome"/>
</dbReference>
<dbReference type="AlphaFoldDB" id="A0A3S9MUL2"/>
<dbReference type="PANTHER" id="PTHR22726:SF1">
    <property type="entry name" value="METALLOENDOPEPTIDASE OMA1, MITOCHONDRIAL"/>
    <property type="match status" value="1"/>
</dbReference>
<evidence type="ECO:0000259" key="8">
    <source>
        <dbReference type="Pfam" id="PF01435"/>
    </source>
</evidence>
<evidence type="ECO:0000313" key="9">
    <source>
        <dbReference type="EMBL" id="AZQ42865.1"/>
    </source>
</evidence>
<keyword evidence="7" id="KW-0472">Membrane</keyword>
<dbReference type="GO" id="GO:0046872">
    <property type="term" value="F:metal ion binding"/>
    <property type="evidence" value="ECO:0007669"/>
    <property type="project" value="UniProtKB-KW"/>
</dbReference>
<dbReference type="CDD" id="cd07331">
    <property type="entry name" value="M48C_Oma1_like"/>
    <property type="match status" value="1"/>
</dbReference>
<keyword evidence="7" id="KW-1133">Transmembrane helix</keyword>
<sequence>MKRGGKIRIFIGLAIVLFALYQYYSSATTNEFTGEKQYVDLTTEEEIALGLQAKPSMMQQHGGLLQDIEAQALVDQVGARLIQSSIASDTDYNWEFHLLADSQTINAFALPGGQCFITAAMYNQLENVDQLAGVMGHEIGHVIARHSAERLEQQKLSQGLVTGASVAVEGGGQMAAAVTQMVNMKYGREDELQSDDLGVKMMMDAGFDPYEMVGVMEILKAAGGPNRTPEFQSTHPDPDNRIEKIKESIRKYQ</sequence>
<dbReference type="KEGG" id="noj:EJ995_00915"/>
<name>A0A3S9MUL2_9FLAO</name>
<dbReference type="InterPro" id="IPR051156">
    <property type="entry name" value="Mito/Outer_Membr_Metalloprot"/>
</dbReference>
<keyword evidence="1 6" id="KW-0645">Protease</keyword>
<comment type="similarity">
    <text evidence="6">Belongs to the peptidase M48 family.</text>
</comment>
<dbReference type="OrthoDB" id="9810445at2"/>
<evidence type="ECO:0000256" key="1">
    <source>
        <dbReference type="ARBA" id="ARBA00022670"/>
    </source>
</evidence>
<evidence type="ECO:0000256" key="5">
    <source>
        <dbReference type="ARBA" id="ARBA00023049"/>
    </source>
</evidence>
<reference evidence="9 10" key="1">
    <citation type="submission" date="2018-12" db="EMBL/GenBank/DDBJ databases">
        <title>Complete genome of Nonlabens sp. MJ115.</title>
        <authorList>
            <person name="Choi H.S."/>
            <person name="Jung J."/>
        </authorList>
    </citation>
    <scope>NUCLEOTIDE SEQUENCE [LARGE SCALE GENOMIC DNA]</scope>
    <source>
        <strain evidence="9 10">MJ115</strain>
    </source>
</reference>
<evidence type="ECO:0000256" key="2">
    <source>
        <dbReference type="ARBA" id="ARBA00022723"/>
    </source>
</evidence>
<evidence type="ECO:0000256" key="7">
    <source>
        <dbReference type="SAM" id="Phobius"/>
    </source>
</evidence>
<dbReference type="GO" id="GO:0004222">
    <property type="term" value="F:metalloendopeptidase activity"/>
    <property type="evidence" value="ECO:0007669"/>
    <property type="project" value="InterPro"/>
</dbReference>
<dbReference type="RefSeq" id="WP_126444718.1">
    <property type="nucleotide sequence ID" value="NZ_CP034549.1"/>
</dbReference>
<keyword evidence="5 6" id="KW-0482">Metalloprotease</keyword>
<dbReference type="Pfam" id="PF01435">
    <property type="entry name" value="Peptidase_M48"/>
    <property type="match status" value="1"/>
</dbReference>
<proteinExistence type="inferred from homology"/>
<dbReference type="GO" id="GO:0051603">
    <property type="term" value="P:proteolysis involved in protein catabolic process"/>
    <property type="evidence" value="ECO:0007669"/>
    <property type="project" value="TreeGrafter"/>
</dbReference>
<keyword evidence="10" id="KW-1185">Reference proteome</keyword>
<dbReference type="PANTHER" id="PTHR22726">
    <property type="entry name" value="METALLOENDOPEPTIDASE OMA1"/>
    <property type="match status" value="1"/>
</dbReference>
<dbReference type="GO" id="GO:0016020">
    <property type="term" value="C:membrane"/>
    <property type="evidence" value="ECO:0007669"/>
    <property type="project" value="TreeGrafter"/>
</dbReference>
<gene>
    <name evidence="9" type="ORF">EJ995_00915</name>
</gene>
<keyword evidence="3 6" id="KW-0378">Hydrolase</keyword>
<protein>
    <submittedName>
        <fullName evidence="9">M48 family peptidase</fullName>
    </submittedName>
</protein>
<dbReference type="EMBL" id="CP034549">
    <property type="protein sequence ID" value="AZQ42865.1"/>
    <property type="molecule type" value="Genomic_DNA"/>
</dbReference>
<keyword evidence="4 6" id="KW-0862">Zinc</keyword>
<feature type="domain" description="Peptidase M48" evidence="8">
    <location>
        <begin position="71"/>
        <end position="247"/>
    </location>
</feature>
<evidence type="ECO:0000313" key="10">
    <source>
        <dbReference type="Proteomes" id="UP000279600"/>
    </source>
</evidence>
<evidence type="ECO:0000256" key="6">
    <source>
        <dbReference type="RuleBase" id="RU003983"/>
    </source>
</evidence>
<feature type="transmembrane region" description="Helical" evidence="7">
    <location>
        <begin position="7"/>
        <end position="24"/>
    </location>
</feature>
<organism evidence="9 10">
    <name type="scientific">Nonlabens ponticola</name>
    <dbReference type="NCBI Taxonomy" id="2496866"/>
    <lineage>
        <taxon>Bacteria</taxon>
        <taxon>Pseudomonadati</taxon>
        <taxon>Bacteroidota</taxon>
        <taxon>Flavobacteriia</taxon>
        <taxon>Flavobacteriales</taxon>
        <taxon>Flavobacteriaceae</taxon>
        <taxon>Nonlabens</taxon>
    </lineage>
</organism>